<evidence type="ECO:0000313" key="1">
    <source>
        <dbReference type="EMBL" id="OGG01489.1"/>
    </source>
</evidence>
<reference evidence="1 2" key="1">
    <citation type="journal article" date="2016" name="Nat. Commun.">
        <title>Thousands of microbial genomes shed light on interconnected biogeochemical processes in an aquifer system.</title>
        <authorList>
            <person name="Anantharaman K."/>
            <person name="Brown C.T."/>
            <person name="Hug L.A."/>
            <person name="Sharon I."/>
            <person name="Castelle C.J."/>
            <person name="Probst A.J."/>
            <person name="Thomas B.C."/>
            <person name="Singh A."/>
            <person name="Wilkins M.J."/>
            <person name="Karaoz U."/>
            <person name="Brodie E.L."/>
            <person name="Williams K.H."/>
            <person name="Hubbard S.S."/>
            <person name="Banfield J.F."/>
        </authorList>
    </citation>
    <scope>NUCLEOTIDE SEQUENCE [LARGE SCALE GENOMIC DNA]</scope>
</reference>
<dbReference type="STRING" id="1798374.A2Z33_00395"/>
<dbReference type="Proteomes" id="UP000178448">
    <property type="component" value="Unassembled WGS sequence"/>
</dbReference>
<comment type="caution">
    <text evidence="1">The sequence shown here is derived from an EMBL/GenBank/DDBJ whole genome shotgun (WGS) entry which is preliminary data.</text>
</comment>
<proteinExistence type="predicted"/>
<sequence length="196" mass="22360">MAGEQDSRREYDPSMMAPETPDEARILADYFAGQRIPPGHPLSFEYYGIPRGLAVFGCRRHDPERRQVHIKPSSEFWELVRVPVMVLSPGGGSHTDPDNRVAVRDMASGMTSRNLGLYTMISGDEGNAFIAFYRTPDDSWRWWPFISADIYRDPAELAREAATSVKKLHGYDEERTGIYRSMKRMAHYLLTGRDIT</sequence>
<organism evidence="1 2">
    <name type="scientific">Candidatus Gottesmanbacteria bacterium RBG_16_52_11</name>
    <dbReference type="NCBI Taxonomy" id="1798374"/>
    <lineage>
        <taxon>Bacteria</taxon>
        <taxon>Candidatus Gottesmaniibacteriota</taxon>
    </lineage>
</organism>
<protein>
    <submittedName>
        <fullName evidence="1">Uncharacterized protein</fullName>
    </submittedName>
</protein>
<evidence type="ECO:0000313" key="2">
    <source>
        <dbReference type="Proteomes" id="UP000178448"/>
    </source>
</evidence>
<name>A0A1F5YMR5_9BACT</name>
<dbReference type="AlphaFoldDB" id="A0A1F5YMR5"/>
<dbReference type="EMBL" id="MFJD01000015">
    <property type="protein sequence ID" value="OGG01489.1"/>
    <property type="molecule type" value="Genomic_DNA"/>
</dbReference>
<accession>A0A1F5YMR5</accession>
<gene>
    <name evidence="1" type="ORF">A2Z33_00395</name>
</gene>